<evidence type="ECO:0000313" key="1">
    <source>
        <dbReference type="EMBL" id="MBB4277553.1"/>
    </source>
</evidence>
<protein>
    <submittedName>
        <fullName evidence="1">Uncharacterized protein</fullName>
    </submittedName>
</protein>
<proteinExistence type="predicted"/>
<dbReference type="EMBL" id="JACIGM010000013">
    <property type="protein sequence ID" value="MBB4277553.1"/>
    <property type="molecule type" value="Genomic_DNA"/>
</dbReference>
<reference evidence="1 2" key="1">
    <citation type="submission" date="2020-08" db="EMBL/GenBank/DDBJ databases">
        <title>Genomic Encyclopedia of Type Strains, Phase IV (KMG-V): Genome sequencing to study the core and pangenomes of soil and plant-associated prokaryotes.</title>
        <authorList>
            <person name="Whitman W."/>
        </authorList>
    </citation>
    <scope>NUCLEOTIDE SEQUENCE [LARGE SCALE GENOMIC DNA]</scope>
    <source>
        <strain evidence="1 2">SEMIA 402</strain>
    </source>
</reference>
<gene>
    <name evidence="1" type="ORF">GGE12_005360</name>
</gene>
<organism evidence="1 2">
    <name type="scientific">Rhizobium mongolense</name>
    <dbReference type="NCBI Taxonomy" id="57676"/>
    <lineage>
        <taxon>Bacteria</taxon>
        <taxon>Pseudomonadati</taxon>
        <taxon>Pseudomonadota</taxon>
        <taxon>Alphaproteobacteria</taxon>
        <taxon>Hyphomicrobiales</taxon>
        <taxon>Rhizobiaceae</taxon>
        <taxon>Rhizobium/Agrobacterium group</taxon>
        <taxon>Rhizobium</taxon>
    </lineage>
</organism>
<evidence type="ECO:0000313" key="2">
    <source>
        <dbReference type="Proteomes" id="UP000533641"/>
    </source>
</evidence>
<dbReference type="AlphaFoldDB" id="A0A7W6WHB7"/>
<comment type="caution">
    <text evidence="1">The sequence shown here is derived from an EMBL/GenBank/DDBJ whole genome shotgun (WGS) entry which is preliminary data.</text>
</comment>
<name>A0A7W6WHB7_9HYPH</name>
<sequence length="136" mass="15799">MKLRIERETRLLMNDQTEADGRVAFGSILAELLRLGITPEPLNGFRNALHFMNLAAHGFDVAPEATVEASKAATSLLERRPSLCTQWRRRPYYRYLSGHWRIRATLRHFHRAMRVERIMEESVRSTPSIVPIWSIN</sequence>
<accession>A0A7W6WHB7</accession>
<dbReference type="Proteomes" id="UP000533641">
    <property type="component" value="Unassembled WGS sequence"/>
</dbReference>